<accession>J9FUA1</accession>
<reference evidence="1" key="1">
    <citation type="journal article" date="2012" name="PLoS ONE">
        <title>Gene sets for utilization of primary and secondary nutrition supplies in the distal gut of endangered iberian lynx.</title>
        <authorList>
            <person name="Alcaide M."/>
            <person name="Messina E."/>
            <person name="Richter M."/>
            <person name="Bargiela R."/>
            <person name="Peplies J."/>
            <person name="Huws S.A."/>
            <person name="Newbold C.J."/>
            <person name="Golyshin P.N."/>
            <person name="Simon M.A."/>
            <person name="Lopez G."/>
            <person name="Yakimov M.M."/>
            <person name="Ferrer M."/>
        </authorList>
    </citation>
    <scope>NUCLEOTIDE SEQUENCE</scope>
</reference>
<organism evidence="1">
    <name type="scientific">gut metagenome</name>
    <dbReference type="NCBI Taxonomy" id="749906"/>
    <lineage>
        <taxon>unclassified sequences</taxon>
        <taxon>metagenomes</taxon>
        <taxon>organismal metagenomes</taxon>
    </lineage>
</organism>
<gene>
    <name evidence="1" type="ORF">EVA_20939</name>
</gene>
<proteinExistence type="predicted"/>
<evidence type="ECO:0000313" key="1">
    <source>
        <dbReference type="EMBL" id="EJW90954.1"/>
    </source>
</evidence>
<comment type="caution">
    <text evidence="1">The sequence shown here is derived from an EMBL/GenBank/DDBJ whole genome shotgun (WGS) entry which is preliminary data.</text>
</comment>
<sequence length="32" mass="3227">TGSALHAAKDNLAAGIGLFTNGNDGYRSFSSL</sequence>
<dbReference type="AlphaFoldDB" id="J9FUA1"/>
<protein>
    <submittedName>
        <fullName evidence="1">Uncharacterized protein</fullName>
    </submittedName>
</protein>
<dbReference type="EMBL" id="AMCI01008502">
    <property type="protein sequence ID" value="EJW90954.1"/>
    <property type="molecule type" value="Genomic_DNA"/>
</dbReference>
<feature type="non-terminal residue" evidence="1">
    <location>
        <position position="1"/>
    </location>
</feature>
<name>J9FUA1_9ZZZZ</name>